<feature type="non-terminal residue" evidence="1">
    <location>
        <position position="99"/>
    </location>
</feature>
<dbReference type="EMBL" id="KQ106684">
    <property type="protein sequence ID" value="KMS65576.1"/>
    <property type="molecule type" value="Genomic_DNA"/>
</dbReference>
<reference evidence="1 2" key="1">
    <citation type="journal article" date="2014" name="Nature">
        <title>The genome of the recently domesticated crop plant sugar beet (Beta vulgaris).</title>
        <authorList>
            <person name="Dohm J.C."/>
            <person name="Minoche A.E."/>
            <person name="Holtgrawe D."/>
            <person name="Capella-Gutierrez S."/>
            <person name="Zakrzewski F."/>
            <person name="Tafer H."/>
            <person name="Rupp O."/>
            <person name="Sorensen T.R."/>
            <person name="Stracke R."/>
            <person name="Reinhardt R."/>
            <person name="Goesmann A."/>
            <person name="Kraft T."/>
            <person name="Schulz B."/>
            <person name="Stadler P.F."/>
            <person name="Schmidt T."/>
            <person name="Gabaldon T."/>
            <person name="Lehrach H."/>
            <person name="Weisshaar B."/>
            <person name="Himmelbauer H."/>
        </authorList>
    </citation>
    <scope>NUCLEOTIDE SEQUENCE [LARGE SCALE GENOMIC DNA]</scope>
    <source>
        <tissue evidence="1">Taproot</tissue>
    </source>
</reference>
<evidence type="ECO:0000313" key="2">
    <source>
        <dbReference type="Proteomes" id="UP000035740"/>
    </source>
</evidence>
<dbReference type="Gramene" id="KMS65576">
    <property type="protein sequence ID" value="KMS65576"/>
    <property type="gene ID" value="BVRB_034570"/>
</dbReference>
<organism evidence="1 2">
    <name type="scientific">Beta vulgaris subsp. vulgaris</name>
    <name type="common">Beet</name>
    <dbReference type="NCBI Taxonomy" id="3555"/>
    <lineage>
        <taxon>Eukaryota</taxon>
        <taxon>Viridiplantae</taxon>
        <taxon>Streptophyta</taxon>
        <taxon>Embryophyta</taxon>
        <taxon>Tracheophyta</taxon>
        <taxon>Spermatophyta</taxon>
        <taxon>Magnoliopsida</taxon>
        <taxon>eudicotyledons</taxon>
        <taxon>Gunneridae</taxon>
        <taxon>Pentapetalae</taxon>
        <taxon>Caryophyllales</taxon>
        <taxon>Chenopodiaceae</taxon>
        <taxon>Betoideae</taxon>
        <taxon>Beta</taxon>
    </lineage>
</organism>
<gene>
    <name evidence="1" type="ORF">BVRB_034570</name>
</gene>
<protein>
    <submittedName>
        <fullName evidence="1">Uncharacterized protein</fullName>
    </submittedName>
</protein>
<sequence length="99" mass="10979">LWSELCKAVPDLDAVPNLSLALRSATASATFHYETAIKLKRTDPFVLSRYLQFVLDTEGEGSATISVLRGRLQELQRARNDNDTKKLDSTLASQISANR</sequence>
<feature type="non-terminal residue" evidence="1">
    <location>
        <position position="1"/>
    </location>
</feature>
<dbReference type="Proteomes" id="UP000035740">
    <property type="component" value="Unassembled WGS sequence"/>
</dbReference>
<dbReference type="AlphaFoldDB" id="A0A0J7YPS9"/>
<name>A0A0J7YPS9_BETVV</name>
<proteinExistence type="predicted"/>
<evidence type="ECO:0000313" key="1">
    <source>
        <dbReference type="EMBL" id="KMS65576.1"/>
    </source>
</evidence>
<keyword evidence="2" id="KW-1185">Reference proteome</keyword>
<accession>A0A0J7YPS9</accession>